<dbReference type="PANTHER" id="PTHR43546">
    <property type="entry name" value="UPF0173 METAL-DEPENDENT HYDROLASE MJ1163-RELATED"/>
    <property type="match status" value="1"/>
</dbReference>
<dbReference type="OrthoDB" id="337606at2157"/>
<name>A0A2I8VIX1_9EURY</name>
<keyword evidence="1" id="KW-0378">Hydrolase</keyword>
<dbReference type="KEGG" id="srub:C2R22_09580"/>
<dbReference type="Gene3D" id="3.60.15.10">
    <property type="entry name" value="Ribonuclease Z/Hydroxyacylglutathione hydrolase-like"/>
    <property type="match status" value="1"/>
</dbReference>
<evidence type="ECO:0000313" key="2">
    <source>
        <dbReference type="Proteomes" id="UP000236584"/>
    </source>
</evidence>
<dbReference type="GO" id="GO:0016787">
    <property type="term" value="F:hydrolase activity"/>
    <property type="evidence" value="ECO:0007669"/>
    <property type="project" value="UniProtKB-KW"/>
</dbReference>
<accession>A0A2I8VIX1</accession>
<dbReference type="Pfam" id="PF13483">
    <property type="entry name" value="Lactamase_B_3"/>
    <property type="match status" value="1"/>
</dbReference>
<protein>
    <submittedName>
        <fullName evidence="1">Hydrolase</fullName>
    </submittedName>
</protein>
<dbReference type="Proteomes" id="UP000236584">
    <property type="component" value="Chromosome"/>
</dbReference>
<dbReference type="GeneID" id="35592341"/>
<organism evidence="1 2">
    <name type="scientific">Salinigranum rubrum</name>
    <dbReference type="NCBI Taxonomy" id="755307"/>
    <lineage>
        <taxon>Archaea</taxon>
        <taxon>Methanobacteriati</taxon>
        <taxon>Methanobacteriota</taxon>
        <taxon>Stenosarchaea group</taxon>
        <taxon>Halobacteria</taxon>
        <taxon>Halobacteriales</taxon>
        <taxon>Haloferacaceae</taxon>
        <taxon>Salinigranum</taxon>
    </lineage>
</organism>
<dbReference type="PANTHER" id="PTHR43546:SF8">
    <property type="entry name" value="METALLO-BETA-LACTAMASE DOMAIN-CONTAINING PROTEIN"/>
    <property type="match status" value="1"/>
</dbReference>
<dbReference type="RefSeq" id="WP_103425557.1">
    <property type="nucleotide sequence ID" value="NZ_CP026309.1"/>
</dbReference>
<sequence length="251" mass="27241">MTVRHDGLSIDWFGYATARIETPDGFVVYLDPGRYGVLTGEWTGDSPAAEAAHPEPTDYHARDADLVCVTHGHHYDSDGVERVASEDATVLVHEAVDAEDIDRDVVSPEDLPYDVVRVTDDDHRAVSDGVDVWTVAAYNDPDGPYTRDDGSVLHPRGEGCGYLLSLDGTTVFWPGDSDAHDAFARLEVSLFLANISGSVCMDRHDAADLAEALDPDLVLPIHYNTRDFLEADSGAFASDVAKRGVPVVLDE</sequence>
<gene>
    <name evidence="1" type="ORF">C2R22_09580</name>
</gene>
<dbReference type="InterPro" id="IPR050114">
    <property type="entry name" value="UPF0173_UPF0282_UlaG_hydrolase"/>
</dbReference>
<keyword evidence="2" id="KW-1185">Reference proteome</keyword>
<reference evidence="1 2" key="1">
    <citation type="submission" date="2018-01" db="EMBL/GenBank/DDBJ databases">
        <title>Complete genome sequence of Salinigranum rubrum GX10T, an extremely halophilic archaeon isolated from a marine solar saltern.</title>
        <authorList>
            <person name="Han S."/>
        </authorList>
    </citation>
    <scope>NUCLEOTIDE SEQUENCE [LARGE SCALE GENOMIC DNA]</scope>
    <source>
        <strain evidence="1 2">GX10</strain>
    </source>
</reference>
<dbReference type="EMBL" id="CP026309">
    <property type="protein sequence ID" value="AUV81868.1"/>
    <property type="molecule type" value="Genomic_DNA"/>
</dbReference>
<dbReference type="InterPro" id="IPR036866">
    <property type="entry name" value="RibonucZ/Hydroxyglut_hydro"/>
</dbReference>
<proteinExistence type="predicted"/>
<dbReference type="AlphaFoldDB" id="A0A2I8VIX1"/>
<dbReference type="SUPFAM" id="SSF56281">
    <property type="entry name" value="Metallo-hydrolase/oxidoreductase"/>
    <property type="match status" value="1"/>
</dbReference>
<evidence type="ECO:0000313" key="1">
    <source>
        <dbReference type="EMBL" id="AUV81868.1"/>
    </source>
</evidence>